<gene>
    <name evidence="3" type="ORF">DRJ26_02355</name>
</gene>
<feature type="domain" description="Cysteine-rich" evidence="2">
    <location>
        <begin position="4"/>
        <end position="90"/>
    </location>
</feature>
<dbReference type="GO" id="GO:0016491">
    <property type="term" value="F:oxidoreductase activity"/>
    <property type="evidence" value="ECO:0007669"/>
    <property type="project" value="UniProtKB-KW"/>
</dbReference>
<evidence type="ECO:0000259" key="2">
    <source>
        <dbReference type="Pfam" id="PF02754"/>
    </source>
</evidence>
<organism evidence="3 4">
    <name type="scientific">Thermoproteota archaeon</name>
    <dbReference type="NCBI Taxonomy" id="2056631"/>
    <lineage>
        <taxon>Archaea</taxon>
        <taxon>Thermoproteota</taxon>
    </lineage>
</organism>
<feature type="domain" description="Cysteine-rich" evidence="2">
    <location>
        <begin position="151"/>
        <end position="239"/>
    </location>
</feature>
<keyword evidence="1" id="KW-0560">Oxidoreductase</keyword>
<dbReference type="PANTHER" id="PTHR42947">
    <property type="entry name" value="COB--COM HETERODISULFIDE REDUCTASE SUBUNIT B 1"/>
    <property type="match status" value="1"/>
</dbReference>
<evidence type="ECO:0000313" key="3">
    <source>
        <dbReference type="EMBL" id="RLE54061.1"/>
    </source>
</evidence>
<evidence type="ECO:0000313" key="4">
    <source>
        <dbReference type="Proteomes" id="UP000269499"/>
    </source>
</evidence>
<accession>A0A497F3X6</accession>
<comment type="caution">
    <text evidence="3">The sequence shown here is derived from an EMBL/GenBank/DDBJ whole genome shotgun (WGS) entry which is preliminary data.</text>
</comment>
<protein>
    <submittedName>
        <fullName evidence="3">Heterodisulfide reductase, subunit B</fullName>
    </submittedName>
</protein>
<dbReference type="Pfam" id="PF02754">
    <property type="entry name" value="CCG"/>
    <property type="match status" value="2"/>
</dbReference>
<dbReference type="EMBL" id="QMRA01000036">
    <property type="protein sequence ID" value="RLE54061.1"/>
    <property type="molecule type" value="Genomic_DNA"/>
</dbReference>
<dbReference type="Gene3D" id="1.20.1050.140">
    <property type="match status" value="1"/>
</dbReference>
<dbReference type="AlphaFoldDB" id="A0A497F3X6"/>
<name>A0A497F3X6_9CREN</name>
<evidence type="ECO:0000256" key="1">
    <source>
        <dbReference type="ARBA" id="ARBA00023002"/>
    </source>
</evidence>
<dbReference type="Proteomes" id="UP000269499">
    <property type="component" value="Unassembled WGS sequence"/>
</dbReference>
<dbReference type="InterPro" id="IPR051278">
    <property type="entry name" value="HdrB/HdrD_reductase"/>
</dbReference>
<sequence>MKLMYFPGCTLKTTAVNYEETALAVASKLGIELIELERWNCCGVVFNLAADSVIHHIGAVRDLIRAQEMSKKVNDNRLVTLCSMCYNVLKRVNELVKIDSEKLKTMNEFMDEEENYECGIEVLHFIEVIRDLAGYEKVKENTAKPLGGLKVAPFYGCTLLRPKEIGIDNPENPTVLENIIESLGAEAVSFPYRIKCCSAYDVVYDKKIAENRAKEIKKAAIRWGANIIATTCPLCHYNLSLPTRGASIPVVYFTELMAYAFGLENVLNPEVRKVISSLLGEGVK</sequence>
<dbReference type="InterPro" id="IPR004017">
    <property type="entry name" value="Cys_rich_dom"/>
</dbReference>
<proteinExistence type="predicted"/>
<reference evidence="3 4" key="1">
    <citation type="submission" date="2018-06" db="EMBL/GenBank/DDBJ databases">
        <title>Extensive metabolic versatility and redundancy in microbially diverse, dynamic hydrothermal sediments.</title>
        <authorList>
            <person name="Dombrowski N."/>
            <person name="Teske A."/>
            <person name="Baker B.J."/>
        </authorList>
    </citation>
    <scope>NUCLEOTIDE SEQUENCE [LARGE SCALE GENOMIC DNA]</scope>
    <source>
        <strain evidence="3">B20_G2</strain>
    </source>
</reference>
<dbReference type="PANTHER" id="PTHR42947:SF1">
    <property type="entry name" value="COB--COM HETERODISULFIDE REDUCTASE SUBUNIT B 1"/>
    <property type="match status" value="1"/>
</dbReference>